<keyword evidence="3" id="KW-1185">Reference proteome</keyword>
<organism evidence="2 3">
    <name type="scientific">Leptomonas seymouri</name>
    <dbReference type="NCBI Taxonomy" id="5684"/>
    <lineage>
        <taxon>Eukaryota</taxon>
        <taxon>Discoba</taxon>
        <taxon>Euglenozoa</taxon>
        <taxon>Kinetoplastea</taxon>
        <taxon>Metakinetoplastina</taxon>
        <taxon>Trypanosomatida</taxon>
        <taxon>Trypanosomatidae</taxon>
        <taxon>Leishmaniinae</taxon>
        <taxon>Leptomonas</taxon>
    </lineage>
</organism>
<dbReference type="VEuPathDB" id="TriTrypDB:Lsey_0228_0090"/>
<proteinExistence type="predicted"/>
<evidence type="ECO:0000313" key="3">
    <source>
        <dbReference type="Proteomes" id="UP000038009"/>
    </source>
</evidence>
<evidence type="ECO:0000313" key="2">
    <source>
        <dbReference type="EMBL" id="KPI84833.1"/>
    </source>
</evidence>
<dbReference type="InterPro" id="IPR039963">
    <property type="entry name" value="Unchar_22kDa"/>
</dbReference>
<dbReference type="OMA" id="HETSHYE"/>
<comment type="caution">
    <text evidence="2">The sequence shown here is derived from an EMBL/GenBank/DDBJ whole genome shotgun (WGS) entry which is preliminary data.</text>
</comment>
<dbReference type="EMBL" id="LJSK01000228">
    <property type="protein sequence ID" value="KPI84833.1"/>
    <property type="molecule type" value="Genomic_DNA"/>
</dbReference>
<reference evidence="2 3" key="1">
    <citation type="journal article" date="2015" name="PLoS Pathog.">
        <title>Leptomonas seymouri: Adaptations to the Dixenous Life Cycle Analyzed by Genome Sequencing, Transcriptome Profiling and Co-infection with Leishmania donovani.</title>
        <authorList>
            <person name="Kraeva N."/>
            <person name="Butenko A."/>
            <person name="Hlavacova J."/>
            <person name="Kostygov A."/>
            <person name="Myskova J."/>
            <person name="Grybchuk D."/>
            <person name="Lestinova T."/>
            <person name="Votypka J."/>
            <person name="Volf P."/>
            <person name="Opperdoes F."/>
            <person name="Flegontov P."/>
            <person name="Lukes J."/>
            <person name="Yurchenko V."/>
        </authorList>
    </citation>
    <scope>NUCLEOTIDE SEQUENCE [LARGE SCALE GENOMIC DNA]</scope>
    <source>
        <strain evidence="2 3">ATCC 30220</strain>
    </source>
</reference>
<dbReference type="Proteomes" id="UP000038009">
    <property type="component" value="Unassembled WGS sequence"/>
</dbReference>
<accession>A0A0N1PAU2</accession>
<evidence type="ECO:0000256" key="1">
    <source>
        <dbReference type="SAM" id="MobiDB-lite"/>
    </source>
</evidence>
<dbReference type="PANTHER" id="PTHR38828">
    <property type="match status" value="1"/>
</dbReference>
<gene>
    <name evidence="2" type="ORF">ABL78_6117</name>
</gene>
<protein>
    <submittedName>
        <fullName evidence="2">Uncharacterized protein</fullName>
    </submittedName>
</protein>
<feature type="region of interest" description="Disordered" evidence="1">
    <location>
        <begin position="167"/>
        <end position="195"/>
    </location>
</feature>
<dbReference type="PANTHER" id="PTHR38828:SF1">
    <property type="match status" value="1"/>
</dbReference>
<dbReference type="AlphaFoldDB" id="A0A0N1PAU2"/>
<name>A0A0N1PAU2_LEPSE</name>
<dbReference type="OrthoDB" id="271880at2759"/>
<sequence>MYSEDEQFVMPKRLTEAELQKSVDRLTRSTRPVVELRPLVPRRTISRDALDKRIHHLYEESLERRQREREEVARQVEAAVKKDSTMTVTTISQGDEDALVRHLYDDTLALKKKNFDALLMKETGRYVRQTRKLTKDEQATAADRLYREGMERERKKHIELYEQYVTGRRQPASKRTAAELAASADKMTRGEGVPL</sequence>